<keyword evidence="3 7" id="KW-0479">Metal-binding</keyword>
<dbReference type="PANTHER" id="PTHR46696">
    <property type="entry name" value="P450, PUTATIVE (EUROFUNG)-RELATED"/>
    <property type="match status" value="1"/>
</dbReference>
<evidence type="ECO:0000313" key="9">
    <source>
        <dbReference type="Proteomes" id="UP000309128"/>
    </source>
</evidence>
<dbReference type="OrthoDB" id="3203662at2"/>
<dbReference type="InterPro" id="IPR002397">
    <property type="entry name" value="Cyt_P450_B"/>
</dbReference>
<dbReference type="Proteomes" id="UP000309128">
    <property type="component" value="Unassembled WGS sequence"/>
</dbReference>
<dbReference type="GO" id="GO:0020037">
    <property type="term" value="F:heme binding"/>
    <property type="evidence" value="ECO:0007669"/>
    <property type="project" value="InterPro"/>
</dbReference>
<keyword evidence="9" id="KW-1185">Reference proteome</keyword>
<evidence type="ECO:0000256" key="7">
    <source>
        <dbReference type="RuleBase" id="RU000461"/>
    </source>
</evidence>
<evidence type="ECO:0000256" key="6">
    <source>
        <dbReference type="ARBA" id="ARBA00023033"/>
    </source>
</evidence>
<keyword evidence="5 7" id="KW-0408">Iron</keyword>
<evidence type="ECO:0000256" key="2">
    <source>
        <dbReference type="ARBA" id="ARBA00022617"/>
    </source>
</evidence>
<keyword evidence="4 7" id="KW-0560">Oxidoreductase</keyword>
<dbReference type="RefSeq" id="WP_138669822.1">
    <property type="nucleotide sequence ID" value="NZ_VCKY01000119.1"/>
</dbReference>
<keyword evidence="2 7" id="KW-0349">Heme</keyword>
<evidence type="ECO:0000256" key="4">
    <source>
        <dbReference type="ARBA" id="ARBA00023002"/>
    </source>
</evidence>
<evidence type="ECO:0000313" key="8">
    <source>
        <dbReference type="EMBL" id="TMR13594.1"/>
    </source>
</evidence>
<sequence length="403" mass="45345">MADHPTNDAIALISGEFWGRNPHEDLRWMRENAPVYRDDESNAWGLAKYRDVRYASLHPEIFSSAGGIRAETGPLPMMIDMDDPEHLGRRRLVNRGFTPRRVTAQEERIRLICDGIIDRVCERGTCDFVWDIAAPLPLIVIGDALGVAPEDREDLMRWSDDMLRGLTGISEDAALIRAGAAFEEYQAYVTKVIADRRAGPREDLISVLVHAETEGERLDHDSLVYESLLILIGGDETTRHVLSGGAYQLFQHPEQRRRLIDDPEGIPVAVEEMLRWVSPIKNMNRTATRDVELGGQLIRKGDNVLLLYPSANRDADVFPEPDRFDVGRRPNDHIAFGLGGHFCLGNSLARLELRVMFERLLSRLPDLEQVDGEEPAYRAANFVSGYESMPVRFTPAPPVGDRG</sequence>
<dbReference type="PANTHER" id="PTHR46696:SF4">
    <property type="entry name" value="BIOTIN BIOSYNTHESIS CYTOCHROME P450"/>
    <property type="match status" value="1"/>
</dbReference>
<evidence type="ECO:0000256" key="5">
    <source>
        <dbReference type="ARBA" id="ARBA00023004"/>
    </source>
</evidence>
<dbReference type="InterPro" id="IPR001128">
    <property type="entry name" value="Cyt_P450"/>
</dbReference>
<dbReference type="GO" id="GO:0005506">
    <property type="term" value="F:iron ion binding"/>
    <property type="evidence" value="ECO:0007669"/>
    <property type="project" value="InterPro"/>
</dbReference>
<dbReference type="FunFam" id="1.10.630.10:FF:000018">
    <property type="entry name" value="Cytochrome P450 monooxygenase"/>
    <property type="match status" value="1"/>
</dbReference>
<organism evidence="8 9">
    <name type="scientific">Nonomuraea turkmeniaca</name>
    <dbReference type="NCBI Taxonomy" id="103838"/>
    <lineage>
        <taxon>Bacteria</taxon>
        <taxon>Bacillati</taxon>
        <taxon>Actinomycetota</taxon>
        <taxon>Actinomycetes</taxon>
        <taxon>Streptosporangiales</taxon>
        <taxon>Streptosporangiaceae</taxon>
        <taxon>Nonomuraea</taxon>
    </lineage>
</organism>
<evidence type="ECO:0000256" key="1">
    <source>
        <dbReference type="ARBA" id="ARBA00010617"/>
    </source>
</evidence>
<dbReference type="GO" id="GO:0006707">
    <property type="term" value="P:cholesterol catabolic process"/>
    <property type="evidence" value="ECO:0007669"/>
    <property type="project" value="TreeGrafter"/>
</dbReference>
<dbReference type="PRINTS" id="PR00359">
    <property type="entry name" value="BP450"/>
</dbReference>
<comment type="caution">
    <text evidence="8">The sequence shown here is derived from an EMBL/GenBank/DDBJ whole genome shotgun (WGS) entry which is preliminary data.</text>
</comment>
<dbReference type="CDD" id="cd11033">
    <property type="entry name" value="CYP142-like"/>
    <property type="match status" value="1"/>
</dbReference>
<protein>
    <submittedName>
        <fullName evidence="8">Cytochrome P450</fullName>
    </submittedName>
</protein>
<dbReference type="Gene3D" id="1.10.630.10">
    <property type="entry name" value="Cytochrome P450"/>
    <property type="match status" value="1"/>
</dbReference>
<gene>
    <name evidence="8" type="ORF">ETD86_30360</name>
</gene>
<dbReference type="EMBL" id="VCKY01000119">
    <property type="protein sequence ID" value="TMR13594.1"/>
    <property type="molecule type" value="Genomic_DNA"/>
</dbReference>
<dbReference type="SUPFAM" id="SSF48264">
    <property type="entry name" value="Cytochrome P450"/>
    <property type="match status" value="1"/>
</dbReference>
<evidence type="ECO:0000256" key="3">
    <source>
        <dbReference type="ARBA" id="ARBA00022723"/>
    </source>
</evidence>
<dbReference type="Pfam" id="PF00067">
    <property type="entry name" value="p450"/>
    <property type="match status" value="1"/>
</dbReference>
<name>A0A5S4F9W2_9ACTN</name>
<dbReference type="InterPro" id="IPR017972">
    <property type="entry name" value="Cyt_P450_CS"/>
</dbReference>
<dbReference type="AlphaFoldDB" id="A0A5S4F9W2"/>
<dbReference type="PROSITE" id="PS00086">
    <property type="entry name" value="CYTOCHROME_P450"/>
    <property type="match status" value="1"/>
</dbReference>
<reference evidence="8 9" key="1">
    <citation type="submission" date="2019-05" db="EMBL/GenBank/DDBJ databases">
        <title>Draft genome sequence of Nonomuraea turkmeniaca DSM 43926.</title>
        <authorList>
            <person name="Saricaoglu S."/>
            <person name="Isik K."/>
        </authorList>
    </citation>
    <scope>NUCLEOTIDE SEQUENCE [LARGE SCALE GENOMIC DNA]</scope>
    <source>
        <strain evidence="8 9">DSM 43926</strain>
    </source>
</reference>
<keyword evidence="6 7" id="KW-0503">Monooxygenase</keyword>
<comment type="similarity">
    <text evidence="1 7">Belongs to the cytochrome P450 family.</text>
</comment>
<dbReference type="GO" id="GO:0008395">
    <property type="term" value="F:steroid hydroxylase activity"/>
    <property type="evidence" value="ECO:0007669"/>
    <property type="project" value="TreeGrafter"/>
</dbReference>
<dbReference type="PRINTS" id="PR00385">
    <property type="entry name" value="P450"/>
</dbReference>
<dbReference type="InterPro" id="IPR036396">
    <property type="entry name" value="Cyt_P450_sf"/>
</dbReference>
<proteinExistence type="inferred from homology"/>
<accession>A0A5S4F9W2</accession>
<dbReference type="GO" id="GO:0036199">
    <property type="term" value="F:cholest-4-en-3-one 26-monooxygenase activity"/>
    <property type="evidence" value="ECO:0007669"/>
    <property type="project" value="TreeGrafter"/>
</dbReference>